<gene>
    <name evidence="4" type="ORF">MEDL_64153</name>
</gene>
<keyword evidence="2" id="KW-0812">Transmembrane</keyword>
<dbReference type="Pfam" id="PF21376">
    <property type="entry name" value="TOR1A_C"/>
    <property type="match status" value="2"/>
</dbReference>
<dbReference type="Gene3D" id="3.40.395.10">
    <property type="entry name" value="Adenoviral Proteinase, Chain A"/>
    <property type="match status" value="1"/>
</dbReference>
<proteinExistence type="inferred from homology"/>
<name>A0A8S3VCM4_MYTED</name>
<evidence type="ECO:0000313" key="5">
    <source>
        <dbReference type="Proteomes" id="UP000683360"/>
    </source>
</evidence>
<dbReference type="InterPro" id="IPR001270">
    <property type="entry name" value="ClpA/B"/>
</dbReference>
<dbReference type="InterPro" id="IPR038765">
    <property type="entry name" value="Papain-like_cys_pep_sf"/>
</dbReference>
<dbReference type="CDD" id="cd00009">
    <property type="entry name" value="AAA"/>
    <property type="match status" value="1"/>
</dbReference>
<keyword evidence="2" id="KW-0472">Membrane</keyword>
<evidence type="ECO:0000256" key="1">
    <source>
        <dbReference type="ARBA" id="ARBA00006235"/>
    </source>
</evidence>
<reference evidence="4" key="1">
    <citation type="submission" date="2021-03" db="EMBL/GenBank/DDBJ databases">
        <authorList>
            <person name="Bekaert M."/>
        </authorList>
    </citation>
    <scope>NUCLEOTIDE SEQUENCE</scope>
</reference>
<dbReference type="PANTHER" id="PTHR10760:SF2">
    <property type="entry name" value="LD13476P-RELATED"/>
    <property type="match status" value="1"/>
</dbReference>
<dbReference type="PANTHER" id="PTHR10760">
    <property type="entry name" value="TORSIN"/>
    <property type="match status" value="1"/>
</dbReference>
<dbReference type="PRINTS" id="PR00300">
    <property type="entry name" value="CLPPROTEASEA"/>
</dbReference>
<comment type="caution">
    <text evidence="4">The sequence shown here is derived from an EMBL/GenBank/DDBJ whole genome shotgun (WGS) entry which is preliminary data.</text>
</comment>
<dbReference type="GO" id="GO:0005737">
    <property type="term" value="C:cytoplasm"/>
    <property type="evidence" value="ECO:0007669"/>
    <property type="project" value="UniProtKB-ARBA"/>
</dbReference>
<dbReference type="EMBL" id="CAJPWZ010003122">
    <property type="protein sequence ID" value="CAG2252564.1"/>
    <property type="molecule type" value="Genomic_DNA"/>
</dbReference>
<dbReference type="GO" id="GO:0016887">
    <property type="term" value="F:ATP hydrolysis activity"/>
    <property type="evidence" value="ECO:0007669"/>
    <property type="project" value="InterPro"/>
</dbReference>
<evidence type="ECO:0000259" key="3">
    <source>
        <dbReference type="Pfam" id="PF21376"/>
    </source>
</evidence>
<protein>
    <submittedName>
        <fullName evidence="4">TOR1</fullName>
    </submittedName>
</protein>
<keyword evidence="2" id="KW-1133">Transmembrane helix</keyword>
<dbReference type="InterPro" id="IPR049337">
    <property type="entry name" value="TOR1A_C"/>
</dbReference>
<dbReference type="GO" id="GO:0012505">
    <property type="term" value="C:endomembrane system"/>
    <property type="evidence" value="ECO:0007669"/>
    <property type="project" value="UniProtKB-ARBA"/>
</dbReference>
<feature type="domain" description="Torsin-1A C-terminal" evidence="3">
    <location>
        <begin position="277"/>
        <end position="338"/>
    </location>
</feature>
<dbReference type="AlphaFoldDB" id="A0A8S3VCM4"/>
<feature type="transmembrane region" description="Helical" evidence="2">
    <location>
        <begin position="12"/>
        <end position="41"/>
    </location>
</feature>
<dbReference type="SUPFAM" id="SSF54001">
    <property type="entry name" value="Cysteine proteinases"/>
    <property type="match status" value="1"/>
</dbReference>
<sequence>MPRNNQLTIHNLFQLFIGSECLVTTLTSIGFATLFFTGWILSISVHNIYNENCNERWIHLDTAELKNALHANVYGEHIAVRTVLNHLNAHFMDDNPSKALAFSFHGGPGTGKTLITKILVNHLYRQGFKSQFVHMVVASRYFSHRQTIDNKKIKLRKLIEDKTKQCGQSIFIFDEVDKLSPDLLNILKPYLDHHEHIDNIVYRKAIFIFLSNTAVPLLNKQLVDFWYDGKKRAEIDLKDLEFSMAKSAISTAGSGYYKSDLISHHLITAFVPFLPIEKEHVFDCIKLQLLAKRYYKNYMDIPVKTIEEIAEQLQFYPNETDKIFSATGCKRVEEKVDYVMGEKADYADVLKMKQKIKLRNLIEDKVKQCGQSMFIFDEVDKLSPELLNILKPYLDHHEHIDNNVYRKSIFIFLSNTAGPLLNKHMLDFWRDGKTRDEIDLKDLENIIANSSVNSEGSGYYKSDLILHHLITAFIPFLPIEKEHVVYCIKHHLVAKGHYDTPINKIEEIAQQLQFYPNETNKMFSTTGCKRVEEKVDYIMGEVRKKFQRAYPPSAQIHHTGKGHWVLSYKSVDSQSVYLIDSMRSSREALSPSLQIQLAAVYGHTDNLLNINMPFIQQQRNSVDCGVMCIAFLVEFCEKDTKVSFLLTSI</sequence>
<dbReference type="SUPFAM" id="SSF52540">
    <property type="entry name" value="P-loop containing nucleoside triphosphate hydrolases"/>
    <property type="match status" value="2"/>
</dbReference>
<feature type="domain" description="Torsin-1A C-terminal" evidence="3">
    <location>
        <begin position="480"/>
        <end position="537"/>
    </location>
</feature>
<evidence type="ECO:0000256" key="2">
    <source>
        <dbReference type="SAM" id="Phobius"/>
    </source>
</evidence>
<evidence type="ECO:0000313" key="4">
    <source>
        <dbReference type="EMBL" id="CAG2252564.1"/>
    </source>
</evidence>
<dbReference type="InterPro" id="IPR027417">
    <property type="entry name" value="P-loop_NTPase"/>
</dbReference>
<dbReference type="InterPro" id="IPR010448">
    <property type="entry name" value="Torsin"/>
</dbReference>
<keyword evidence="5" id="KW-1185">Reference proteome</keyword>
<dbReference type="GO" id="GO:0005524">
    <property type="term" value="F:ATP binding"/>
    <property type="evidence" value="ECO:0007669"/>
    <property type="project" value="InterPro"/>
</dbReference>
<dbReference type="OrthoDB" id="6085620at2759"/>
<dbReference type="Gene3D" id="3.40.50.300">
    <property type="entry name" value="P-loop containing nucleotide triphosphate hydrolases"/>
    <property type="match status" value="2"/>
</dbReference>
<dbReference type="Pfam" id="PF06309">
    <property type="entry name" value="Torsin"/>
    <property type="match status" value="1"/>
</dbReference>
<comment type="similarity">
    <text evidence="1">Belongs to the ClpA/ClpB family. Torsin subfamily.</text>
</comment>
<dbReference type="Proteomes" id="UP000683360">
    <property type="component" value="Unassembled WGS sequence"/>
</dbReference>
<organism evidence="4 5">
    <name type="scientific">Mytilus edulis</name>
    <name type="common">Blue mussel</name>
    <dbReference type="NCBI Taxonomy" id="6550"/>
    <lineage>
        <taxon>Eukaryota</taxon>
        <taxon>Metazoa</taxon>
        <taxon>Spiralia</taxon>
        <taxon>Lophotrochozoa</taxon>
        <taxon>Mollusca</taxon>
        <taxon>Bivalvia</taxon>
        <taxon>Autobranchia</taxon>
        <taxon>Pteriomorphia</taxon>
        <taxon>Mytilida</taxon>
        <taxon>Mytiloidea</taxon>
        <taxon>Mytilidae</taxon>
        <taxon>Mytilinae</taxon>
        <taxon>Mytilus</taxon>
    </lineage>
</organism>
<dbReference type="GO" id="GO:0071218">
    <property type="term" value="P:cellular response to misfolded protein"/>
    <property type="evidence" value="ECO:0007669"/>
    <property type="project" value="TreeGrafter"/>
</dbReference>
<accession>A0A8S3VCM4</accession>